<proteinExistence type="predicted"/>
<evidence type="ECO:0000256" key="1">
    <source>
        <dbReference type="SAM" id="MobiDB-lite"/>
    </source>
</evidence>
<organism evidence="2 3">
    <name type="scientific">Porites evermanni</name>
    <dbReference type="NCBI Taxonomy" id="104178"/>
    <lineage>
        <taxon>Eukaryota</taxon>
        <taxon>Metazoa</taxon>
        <taxon>Cnidaria</taxon>
        <taxon>Anthozoa</taxon>
        <taxon>Hexacorallia</taxon>
        <taxon>Scleractinia</taxon>
        <taxon>Fungiina</taxon>
        <taxon>Poritidae</taxon>
        <taxon>Porites</taxon>
    </lineage>
</organism>
<evidence type="ECO:0000313" key="2">
    <source>
        <dbReference type="EMBL" id="CAH3013844.1"/>
    </source>
</evidence>
<feature type="compositionally biased region" description="Polar residues" evidence="1">
    <location>
        <begin position="346"/>
        <end position="356"/>
    </location>
</feature>
<evidence type="ECO:0000313" key="3">
    <source>
        <dbReference type="Proteomes" id="UP001159427"/>
    </source>
</evidence>
<dbReference type="EMBL" id="CALNXI010000003">
    <property type="protein sequence ID" value="CAH3013844.1"/>
    <property type="molecule type" value="Genomic_DNA"/>
</dbReference>
<feature type="compositionally biased region" description="Basic residues" evidence="1">
    <location>
        <begin position="400"/>
        <end position="418"/>
    </location>
</feature>
<comment type="caution">
    <text evidence="2">The sequence shown here is derived from an EMBL/GenBank/DDBJ whole genome shotgun (WGS) entry which is preliminary data.</text>
</comment>
<feature type="region of interest" description="Disordered" evidence="1">
    <location>
        <begin position="295"/>
        <end position="426"/>
    </location>
</feature>
<feature type="compositionally biased region" description="Basic residues" evidence="1">
    <location>
        <begin position="297"/>
        <end position="309"/>
    </location>
</feature>
<feature type="compositionally biased region" description="Acidic residues" evidence="1">
    <location>
        <begin position="379"/>
        <end position="393"/>
    </location>
</feature>
<sequence length="426" mass="47995">MDTPTRPKAKQPNIQEEFEVRSCLAAIETEERKREFEKKEKDLKEKEEKLKQKAREIRSATIEAKRVAAQLQLMAGQLGQNWFLVQYEDDPVIRVLNEREVEHLDPDDNEEMQEGETVMAFWSADREFYEAAIIKISNDKSELLKEKRALETSLRKSAVGKAIFNSDPQQPIKKKNKSSQKQPVPKKPTAKDEEKAKKEGIKKVREAEKAEVEKTTWRISHEQSRDDHQLNDNLQETDCSLSLHGMNTTPSSTRSPSPVNVYGAQKKPKMIITNTSVASPPSKILIVGEPVLNSRKTSSHAHAKKKAKRTTTGTAKNVSSSNSPMDGKVLIPEEIPTQRGAKKKAQTMTYSGTGDRSTPKRRPLPTKNIVCVPSSESDNSADDLTNVEEDSDMFLEKITARARKSKKAKKSVPKRKPSQIKPQDTT</sequence>
<feature type="region of interest" description="Disordered" evidence="1">
    <location>
        <begin position="31"/>
        <end position="50"/>
    </location>
</feature>
<accession>A0ABN8LIV0</accession>
<feature type="region of interest" description="Disordered" evidence="1">
    <location>
        <begin position="161"/>
        <end position="233"/>
    </location>
</feature>
<gene>
    <name evidence="2" type="ORF">PEVE_00022479</name>
</gene>
<feature type="compositionally biased region" description="Basic and acidic residues" evidence="1">
    <location>
        <begin position="189"/>
        <end position="230"/>
    </location>
</feature>
<keyword evidence="3" id="KW-1185">Reference proteome</keyword>
<reference evidence="2 3" key="1">
    <citation type="submission" date="2022-05" db="EMBL/GenBank/DDBJ databases">
        <authorList>
            <consortium name="Genoscope - CEA"/>
            <person name="William W."/>
        </authorList>
    </citation>
    <scope>NUCLEOTIDE SEQUENCE [LARGE SCALE GENOMIC DNA]</scope>
</reference>
<dbReference type="Proteomes" id="UP001159427">
    <property type="component" value="Unassembled WGS sequence"/>
</dbReference>
<protein>
    <submittedName>
        <fullName evidence="2">Uncharacterized protein</fullName>
    </submittedName>
</protein>
<name>A0ABN8LIV0_9CNID</name>